<comment type="subcellular location">
    <subcellularLocation>
        <location evidence="4">Cytoplasm</location>
    </subcellularLocation>
    <text evidence="4">Assembles at midcell at the inner surface of the cytoplasmic membrane.</text>
</comment>
<dbReference type="SUPFAM" id="SSF52490">
    <property type="entry name" value="Tubulin nucleotide-binding domain-like"/>
    <property type="match status" value="1"/>
</dbReference>
<feature type="binding site" evidence="4">
    <location>
        <position position="144"/>
    </location>
    <ligand>
        <name>GTP</name>
        <dbReference type="ChEBI" id="CHEBI:37565"/>
    </ligand>
</feature>
<keyword evidence="2 4" id="KW-0547">Nucleotide-binding</keyword>
<feature type="binding site" evidence="4">
    <location>
        <position position="148"/>
    </location>
    <ligand>
        <name>GTP</name>
        <dbReference type="ChEBI" id="CHEBI:37565"/>
    </ligand>
</feature>
<keyword evidence="4" id="KW-0963">Cytoplasm</keyword>
<evidence type="ECO:0000259" key="7">
    <source>
        <dbReference type="SMART" id="SM00864"/>
    </source>
</evidence>
<dbReference type="RefSeq" id="WP_290318064.1">
    <property type="nucleotide sequence ID" value="NZ_JAUFPN010000165.1"/>
</dbReference>
<dbReference type="GO" id="GO:0051301">
    <property type="term" value="P:cell division"/>
    <property type="evidence" value="ECO:0007669"/>
    <property type="project" value="UniProtKB-KW"/>
</dbReference>
<sequence length="530" mass="54742">MTLNLTLPVAQHTDFSPRITVIGVGGGGTNAVNNMIAMGLQGVEFVVANTDAQSLVHSKAEKRVQLGPHLTQGLGAGAKPEIGRAAAEEATEELSRHLDGCHMVFITAGMGGGTGTGAAPVIARMARERGVLTVGVVTKPFDFEGPKRRRASDAGIEELQSFVDTLIIIPNQNLFRMATERTTFAEAFKLADEVLYDGVRGVTDLMIKPGLVNLDFADIRTVMAEMGKAVMGTGEADGDDRAVKAAERAISNPLLDDASLRGARGVLINITGGYDMTLFEVDEAANRIRKEVDEDAQIIFGTSVEEDLNGRLRVSVVATGIDAVQPQAVAPATGQSGVAAVATQSGLTMLPGGRQGRPAMTGQGMGGPAMGAAAVNAGPIGAPRVAAPVRGGALRHAAAPATGMAATGMPQASAPAVAQAEEMPAMQPVAMPAATVHPAPLVDAQRRPAVVAGQPMPQVAVPAAPVGAFGGLFRRVTGAATSGTMLRRTLVEPQPVAPQIEQAGPARQADPQVPGRVDFEIPTFLRRQTN</sequence>
<evidence type="ECO:0000259" key="8">
    <source>
        <dbReference type="SMART" id="SM00865"/>
    </source>
</evidence>
<evidence type="ECO:0000256" key="1">
    <source>
        <dbReference type="ARBA" id="ARBA00009690"/>
    </source>
</evidence>
<keyword evidence="4 6" id="KW-0717">Septation</keyword>
<comment type="function">
    <text evidence="4 6">Essential cell division protein that forms a contractile ring structure (Z ring) at the future cell division site. The regulation of the ring assembly controls the timing and the location of cell division. One of the functions of the FtsZ ring is to recruit other cell division proteins to the septum to produce a new cell wall between the dividing cells. Binds GTP and shows GTPase activity.</text>
</comment>
<evidence type="ECO:0000313" key="10">
    <source>
        <dbReference type="Proteomes" id="UP001529369"/>
    </source>
</evidence>
<evidence type="ECO:0000256" key="5">
    <source>
        <dbReference type="NCBIfam" id="TIGR00065"/>
    </source>
</evidence>
<comment type="subunit">
    <text evidence="4">Homodimer. Polymerizes to form a dynamic ring structure in a strictly GTP-dependent manner. Interacts directly with several other division proteins.</text>
</comment>
<keyword evidence="3 4" id="KW-0342">GTP-binding</keyword>
<name>A0ABT8A8M9_9PROT</name>
<feature type="binding site" evidence="4">
    <location>
        <begin position="26"/>
        <end position="30"/>
    </location>
    <ligand>
        <name>GTP</name>
        <dbReference type="ChEBI" id="CHEBI:37565"/>
    </ligand>
</feature>
<organism evidence="9 10">
    <name type="scientific">Paeniroseomonas aquatica</name>
    <dbReference type="NCBI Taxonomy" id="373043"/>
    <lineage>
        <taxon>Bacteria</taxon>
        <taxon>Pseudomonadati</taxon>
        <taxon>Pseudomonadota</taxon>
        <taxon>Alphaproteobacteria</taxon>
        <taxon>Acetobacterales</taxon>
        <taxon>Acetobacteraceae</taxon>
        <taxon>Paeniroseomonas</taxon>
    </lineage>
</organism>
<evidence type="ECO:0000313" key="9">
    <source>
        <dbReference type="EMBL" id="MDN3566167.1"/>
    </source>
</evidence>
<evidence type="ECO:0000256" key="6">
    <source>
        <dbReference type="RuleBase" id="RU000631"/>
    </source>
</evidence>
<keyword evidence="4 6" id="KW-0132">Cell division</keyword>
<dbReference type="PROSITE" id="PS01134">
    <property type="entry name" value="FTSZ_1"/>
    <property type="match status" value="1"/>
</dbReference>
<protein>
    <recommendedName>
        <fullName evidence="4 5">Cell division protein FtsZ</fullName>
    </recommendedName>
</protein>
<dbReference type="InterPro" id="IPR018316">
    <property type="entry name" value="Tubulin/FtsZ_2-layer-sand-dom"/>
</dbReference>
<dbReference type="PANTHER" id="PTHR30314:SF3">
    <property type="entry name" value="MITOCHONDRIAL DIVISION PROTEIN FSZA"/>
    <property type="match status" value="1"/>
</dbReference>
<evidence type="ECO:0000256" key="4">
    <source>
        <dbReference type="HAMAP-Rule" id="MF_00909"/>
    </source>
</evidence>
<proteinExistence type="inferred from homology"/>
<dbReference type="SUPFAM" id="SSF55307">
    <property type="entry name" value="Tubulin C-terminal domain-like"/>
    <property type="match status" value="1"/>
</dbReference>
<dbReference type="EMBL" id="JAUFPN010000165">
    <property type="protein sequence ID" value="MDN3566167.1"/>
    <property type="molecule type" value="Genomic_DNA"/>
</dbReference>
<dbReference type="PRINTS" id="PR00423">
    <property type="entry name" value="CELLDVISFTSZ"/>
</dbReference>
<dbReference type="InterPro" id="IPR020805">
    <property type="entry name" value="Cell_div_FtsZ_CS"/>
</dbReference>
<dbReference type="Proteomes" id="UP001529369">
    <property type="component" value="Unassembled WGS sequence"/>
</dbReference>
<evidence type="ECO:0000256" key="3">
    <source>
        <dbReference type="ARBA" id="ARBA00023134"/>
    </source>
</evidence>
<dbReference type="InterPro" id="IPR036525">
    <property type="entry name" value="Tubulin/FtsZ_GTPase_sf"/>
</dbReference>
<dbReference type="InterPro" id="IPR008280">
    <property type="entry name" value="Tub_FtsZ_C"/>
</dbReference>
<dbReference type="HAMAP" id="MF_00909">
    <property type="entry name" value="FtsZ"/>
    <property type="match status" value="1"/>
</dbReference>
<dbReference type="Pfam" id="PF12327">
    <property type="entry name" value="FtsZ_C"/>
    <property type="match status" value="1"/>
</dbReference>
<dbReference type="Gene3D" id="3.30.1330.20">
    <property type="entry name" value="Tubulin/FtsZ, C-terminal domain"/>
    <property type="match status" value="1"/>
</dbReference>
<comment type="caution">
    <text evidence="9">The sequence shown here is derived from an EMBL/GenBank/DDBJ whole genome shotgun (WGS) entry which is preliminary data.</text>
</comment>
<dbReference type="Gene3D" id="3.40.50.1440">
    <property type="entry name" value="Tubulin/FtsZ, GTPase domain"/>
    <property type="match status" value="1"/>
</dbReference>
<dbReference type="PROSITE" id="PS01135">
    <property type="entry name" value="FTSZ_2"/>
    <property type="match status" value="1"/>
</dbReference>
<dbReference type="SMART" id="SM00864">
    <property type="entry name" value="Tubulin"/>
    <property type="match status" value="1"/>
</dbReference>
<dbReference type="PANTHER" id="PTHR30314">
    <property type="entry name" value="CELL DIVISION PROTEIN FTSZ-RELATED"/>
    <property type="match status" value="1"/>
</dbReference>
<reference evidence="10" key="1">
    <citation type="journal article" date="2019" name="Int. J. Syst. Evol. Microbiol.">
        <title>The Global Catalogue of Microorganisms (GCM) 10K type strain sequencing project: providing services to taxonomists for standard genome sequencing and annotation.</title>
        <authorList>
            <consortium name="The Broad Institute Genomics Platform"/>
            <consortium name="The Broad Institute Genome Sequencing Center for Infectious Disease"/>
            <person name="Wu L."/>
            <person name="Ma J."/>
        </authorList>
    </citation>
    <scope>NUCLEOTIDE SEQUENCE [LARGE SCALE GENOMIC DNA]</scope>
    <source>
        <strain evidence="10">CECT 7131</strain>
    </source>
</reference>
<dbReference type="InterPro" id="IPR000158">
    <property type="entry name" value="Cell_div_FtsZ"/>
</dbReference>
<evidence type="ECO:0000256" key="2">
    <source>
        <dbReference type="ARBA" id="ARBA00022741"/>
    </source>
</evidence>
<dbReference type="InterPro" id="IPR024757">
    <property type="entry name" value="FtsZ_C"/>
</dbReference>
<dbReference type="CDD" id="cd02201">
    <property type="entry name" value="FtsZ_type1"/>
    <property type="match status" value="1"/>
</dbReference>
<dbReference type="Pfam" id="PF00091">
    <property type="entry name" value="Tubulin"/>
    <property type="match status" value="1"/>
</dbReference>
<accession>A0ABT8A8M9</accession>
<keyword evidence="4 6" id="KW-0131">Cell cycle</keyword>
<dbReference type="InterPro" id="IPR037103">
    <property type="entry name" value="Tubulin/FtsZ-like_C"/>
</dbReference>
<dbReference type="InterPro" id="IPR045061">
    <property type="entry name" value="FtsZ/CetZ"/>
</dbReference>
<feature type="binding site" evidence="4">
    <location>
        <position position="192"/>
    </location>
    <ligand>
        <name>GTP</name>
        <dbReference type="ChEBI" id="CHEBI:37565"/>
    </ligand>
</feature>
<feature type="domain" description="Tubulin/FtsZ GTPase" evidence="7">
    <location>
        <begin position="18"/>
        <end position="210"/>
    </location>
</feature>
<feature type="domain" description="Tubulin/FtsZ 2-layer sandwich" evidence="8">
    <location>
        <begin position="212"/>
        <end position="330"/>
    </location>
</feature>
<dbReference type="SMART" id="SM00865">
    <property type="entry name" value="Tubulin_C"/>
    <property type="match status" value="1"/>
</dbReference>
<gene>
    <name evidence="4 9" type="primary">ftsZ</name>
    <name evidence="9" type="ORF">QWZ14_17500</name>
</gene>
<feature type="binding site" evidence="4">
    <location>
        <begin position="113"/>
        <end position="115"/>
    </location>
    <ligand>
        <name>GTP</name>
        <dbReference type="ChEBI" id="CHEBI:37565"/>
    </ligand>
</feature>
<comment type="similarity">
    <text evidence="1 4 6">Belongs to the FtsZ family.</text>
</comment>
<dbReference type="NCBIfam" id="TIGR00065">
    <property type="entry name" value="ftsZ"/>
    <property type="match status" value="1"/>
</dbReference>
<keyword evidence="10" id="KW-1185">Reference proteome</keyword>
<dbReference type="InterPro" id="IPR003008">
    <property type="entry name" value="Tubulin_FtsZ_GTPase"/>
</dbReference>